<feature type="domain" description="DUF3846" evidence="1">
    <location>
        <begin position="9"/>
        <end position="96"/>
    </location>
</feature>
<name>A0A846X3I4_9ACTN</name>
<dbReference type="RefSeq" id="WP_168545914.1">
    <property type="nucleotide sequence ID" value="NZ_JAAXOQ010000012.1"/>
</dbReference>
<evidence type="ECO:0000313" key="3">
    <source>
        <dbReference type="Proteomes" id="UP000582646"/>
    </source>
</evidence>
<reference evidence="2 3" key="1">
    <citation type="submission" date="2020-04" db="EMBL/GenBank/DDBJ databases">
        <title>MicrobeNet Type strains.</title>
        <authorList>
            <person name="Nicholson A.C."/>
        </authorList>
    </citation>
    <scope>NUCLEOTIDE SEQUENCE [LARGE SCALE GENOMIC DNA]</scope>
    <source>
        <strain evidence="2 3">DSM 44113</strain>
    </source>
</reference>
<dbReference type="Proteomes" id="UP000582646">
    <property type="component" value="Unassembled WGS sequence"/>
</dbReference>
<dbReference type="Pfam" id="PF12957">
    <property type="entry name" value="DUF3846"/>
    <property type="match status" value="1"/>
</dbReference>
<keyword evidence="3" id="KW-1185">Reference proteome</keyword>
<gene>
    <name evidence="2" type="ORF">HF999_10965</name>
</gene>
<evidence type="ECO:0000313" key="2">
    <source>
        <dbReference type="EMBL" id="NKY18889.1"/>
    </source>
</evidence>
<dbReference type="EMBL" id="JAAXOQ010000012">
    <property type="protein sequence ID" value="NKY18889.1"/>
    <property type="molecule type" value="Genomic_DNA"/>
</dbReference>
<proteinExistence type="predicted"/>
<comment type="caution">
    <text evidence="2">The sequence shown here is derived from an EMBL/GenBank/DDBJ whole genome shotgun (WGS) entry which is preliminary data.</text>
</comment>
<protein>
    <submittedName>
        <fullName evidence="2">DUF3846 domain-containing protein</fullName>
    </submittedName>
</protein>
<sequence length="151" mass="16793">MSVLDIGAGDYQAWQKRVGGTFDVMNIYRPDAGLVIHDEGKIIGLPLNRRASLLLWVHNSPFRGVDTIMGECLIVGAPDDEGETQSCPAELLESLTRPHGEWRYEVKVHGEPGWHGNQIVHSNVWDAYNDGLALAERWLRVIDVRVVPVAA</sequence>
<accession>A0A846X3I4</accession>
<dbReference type="AlphaFoldDB" id="A0A846X3I4"/>
<organism evidence="2 3">
    <name type="scientific">Tsukamurella spumae</name>
    <dbReference type="NCBI Taxonomy" id="44753"/>
    <lineage>
        <taxon>Bacteria</taxon>
        <taxon>Bacillati</taxon>
        <taxon>Actinomycetota</taxon>
        <taxon>Actinomycetes</taxon>
        <taxon>Mycobacteriales</taxon>
        <taxon>Tsukamurellaceae</taxon>
        <taxon>Tsukamurella</taxon>
    </lineage>
</organism>
<evidence type="ECO:0000259" key="1">
    <source>
        <dbReference type="Pfam" id="PF12957"/>
    </source>
</evidence>
<dbReference type="InterPro" id="IPR024559">
    <property type="entry name" value="DUF3846"/>
</dbReference>